<gene>
    <name evidence="1" type="ORF">MUN88_00690</name>
</gene>
<reference evidence="1 2" key="1">
    <citation type="submission" date="2022-04" db="EMBL/GenBank/DDBJ databases">
        <title>Gracilibacillus sp. isolated from saltern.</title>
        <authorList>
            <person name="Won M."/>
            <person name="Lee C.-M."/>
            <person name="Woen H.-Y."/>
            <person name="Kwon S.-W."/>
        </authorList>
    </citation>
    <scope>NUCLEOTIDE SEQUENCE [LARGE SCALE GENOMIC DNA]</scope>
    <source>
        <strain evidence="1 2">SSWR10-1</strain>
    </source>
</reference>
<protein>
    <submittedName>
        <fullName evidence="1">Uncharacterized protein</fullName>
    </submittedName>
</protein>
<accession>A0ABY4EWD7</accession>
<dbReference type="Proteomes" id="UP000831782">
    <property type="component" value="Chromosome"/>
</dbReference>
<evidence type="ECO:0000313" key="1">
    <source>
        <dbReference type="EMBL" id="UOQ48714.1"/>
    </source>
</evidence>
<name>A0ABY4EWD7_9BACI</name>
<proteinExistence type="predicted"/>
<organism evidence="1 2">
    <name type="scientific">Gracilibacillus caseinilyticus</name>
    <dbReference type="NCBI Taxonomy" id="2932256"/>
    <lineage>
        <taxon>Bacteria</taxon>
        <taxon>Bacillati</taxon>
        <taxon>Bacillota</taxon>
        <taxon>Bacilli</taxon>
        <taxon>Bacillales</taxon>
        <taxon>Bacillaceae</taxon>
        <taxon>Gracilibacillus</taxon>
    </lineage>
</organism>
<sequence length="65" mass="7282">MGSVWGSFSEEDVSIEEEVTLASICYSEEGSMASLTNDFYQDADGHLDELADYDIAYIVKARFME</sequence>
<dbReference type="RefSeq" id="WP_244719663.1">
    <property type="nucleotide sequence ID" value="NZ_CP095072.1"/>
</dbReference>
<evidence type="ECO:0000313" key="2">
    <source>
        <dbReference type="Proteomes" id="UP000831782"/>
    </source>
</evidence>
<keyword evidence="2" id="KW-1185">Reference proteome</keyword>
<dbReference type="EMBL" id="CP095072">
    <property type="protein sequence ID" value="UOQ48714.1"/>
    <property type="molecule type" value="Genomic_DNA"/>
</dbReference>